<accession>A0ABX9CAI3</accession>
<feature type="transmembrane region" description="Helical" evidence="1">
    <location>
        <begin position="45"/>
        <end position="63"/>
    </location>
</feature>
<feature type="transmembrane region" description="Helical" evidence="1">
    <location>
        <begin position="299"/>
        <end position="322"/>
    </location>
</feature>
<dbReference type="Proteomes" id="UP000249334">
    <property type="component" value="Unassembled WGS sequence"/>
</dbReference>
<feature type="transmembrane region" description="Helical" evidence="1">
    <location>
        <begin position="174"/>
        <end position="192"/>
    </location>
</feature>
<protein>
    <recommendedName>
        <fullName evidence="2">Acyltransferase 3 domain-containing protein</fullName>
    </recommendedName>
</protein>
<feature type="transmembrane region" description="Helical" evidence="1">
    <location>
        <begin position="84"/>
        <end position="106"/>
    </location>
</feature>
<evidence type="ECO:0000259" key="2">
    <source>
        <dbReference type="Pfam" id="PF01757"/>
    </source>
</evidence>
<dbReference type="EMBL" id="PXXW01000055">
    <property type="protein sequence ID" value="RAN92712.1"/>
    <property type="molecule type" value="Genomic_DNA"/>
</dbReference>
<feature type="transmembrane region" description="Helical" evidence="1">
    <location>
        <begin position="199"/>
        <end position="218"/>
    </location>
</feature>
<name>A0ABX9CAI3_9ACTN</name>
<keyword evidence="4" id="KW-1185">Reference proteome</keyword>
<organism evidence="3 4">
    <name type="scientific">Micromonospora saelicesensis</name>
    <dbReference type="NCBI Taxonomy" id="285676"/>
    <lineage>
        <taxon>Bacteria</taxon>
        <taxon>Bacillati</taxon>
        <taxon>Actinomycetota</taxon>
        <taxon>Actinomycetes</taxon>
        <taxon>Micromonosporales</taxon>
        <taxon>Micromonosporaceae</taxon>
        <taxon>Micromonospora</taxon>
    </lineage>
</organism>
<feature type="transmembrane region" description="Helical" evidence="1">
    <location>
        <begin position="126"/>
        <end position="143"/>
    </location>
</feature>
<gene>
    <name evidence="3" type="ORF">GAR05_06206</name>
</gene>
<reference evidence="3 4" key="1">
    <citation type="submission" date="2018-03" db="EMBL/GenBank/DDBJ databases">
        <title>Genomic framework for the identification of Micromonospora saelicesensis and Micromonospora noduli.</title>
        <authorList>
            <person name="Riesco R."/>
            <person name="Trujillo M.E."/>
        </authorList>
    </citation>
    <scope>NUCLEOTIDE SEQUENCE [LARGE SCALE GENOMIC DNA]</scope>
    <source>
        <strain evidence="3 4">GAR05</strain>
    </source>
</reference>
<evidence type="ECO:0000256" key="1">
    <source>
        <dbReference type="SAM" id="Phobius"/>
    </source>
</evidence>
<keyword evidence="1" id="KW-0472">Membrane</keyword>
<sequence length="346" mass="35984">MMPAMAATSTTTAAGNRSAGVDLLRIVGIAAVVAGHVWSDSLTRASIYTWHVPVFFVLTGYFWSPGRPLGGELRKRWTTLGVPYVVWFLILVAALLAADAATGQVAPGTIGDALYGGTAAVRPFSAFWFVSVLFIAAVAFRWLERFPAAVAWTVAVVGLVMAYLAPGVVTAGPLGLFLVPACLVFVLAGRLLRRLRPRLPASAGAASLSIGVGFVLLGLNRDLDLKAGDFGSPVLGVLTAILISVGLIRLAEELDLRIGVRASRVISRLAGCGIAVVLSHAGILWVLKTPRSGGVVDLVAALVVPWAFAWIVISTPLGPWLAGTRIGGSARAASGVVPRPGAAQTH</sequence>
<proteinExistence type="predicted"/>
<feature type="transmembrane region" description="Helical" evidence="1">
    <location>
        <begin position="21"/>
        <end position="39"/>
    </location>
</feature>
<evidence type="ECO:0000313" key="3">
    <source>
        <dbReference type="EMBL" id="RAN92712.1"/>
    </source>
</evidence>
<feature type="domain" description="Acyltransferase 3" evidence="2">
    <location>
        <begin position="19"/>
        <end position="308"/>
    </location>
</feature>
<keyword evidence="1" id="KW-1133">Transmembrane helix</keyword>
<dbReference type="InterPro" id="IPR052734">
    <property type="entry name" value="Nod_factor_acetyltransferase"/>
</dbReference>
<comment type="caution">
    <text evidence="3">The sequence shown here is derived from an EMBL/GenBank/DDBJ whole genome shotgun (WGS) entry which is preliminary data.</text>
</comment>
<feature type="transmembrane region" description="Helical" evidence="1">
    <location>
        <begin position="269"/>
        <end position="287"/>
    </location>
</feature>
<feature type="transmembrane region" description="Helical" evidence="1">
    <location>
        <begin position="230"/>
        <end position="248"/>
    </location>
</feature>
<feature type="transmembrane region" description="Helical" evidence="1">
    <location>
        <begin position="150"/>
        <end position="168"/>
    </location>
</feature>
<keyword evidence="1" id="KW-0812">Transmembrane</keyword>
<dbReference type="PANTHER" id="PTHR37312">
    <property type="entry name" value="MEMBRANE-BOUND ACYLTRANSFERASE YKRP-RELATED"/>
    <property type="match status" value="1"/>
</dbReference>
<dbReference type="PANTHER" id="PTHR37312:SF1">
    <property type="entry name" value="MEMBRANE-BOUND ACYLTRANSFERASE YKRP-RELATED"/>
    <property type="match status" value="1"/>
</dbReference>
<dbReference type="Pfam" id="PF01757">
    <property type="entry name" value="Acyl_transf_3"/>
    <property type="match status" value="1"/>
</dbReference>
<evidence type="ECO:0000313" key="4">
    <source>
        <dbReference type="Proteomes" id="UP000249334"/>
    </source>
</evidence>
<dbReference type="InterPro" id="IPR002656">
    <property type="entry name" value="Acyl_transf_3_dom"/>
</dbReference>